<feature type="region of interest" description="Disordered" evidence="5">
    <location>
        <begin position="1056"/>
        <end position="1084"/>
    </location>
</feature>
<feature type="coiled-coil region" evidence="4">
    <location>
        <begin position="445"/>
        <end position="664"/>
    </location>
</feature>
<feature type="repeat" description="ANK" evidence="3">
    <location>
        <begin position="65"/>
        <end position="97"/>
    </location>
</feature>
<dbReference type="STRING" id="8078.ENSFHEP00000017069"/>
<name>A0A3Q2PV32_FUNHE</name>
<protein>
    <submittedName>
        <fullName evidence="6">Uveal autoantigen with coiled-coil domains and ankyrin repeats</fullName>
    </submittedName>
</protein>
<dbReference type="InterPro" id="IPR002110">
    <property type="entry name" value="Ankyrin_rpt"/>
</dbReference>
<dbReference type="PANTHER" id="PTHR24129">
    <property type="entry name" value="ANKYCORBIN"/>
    <property type="match status" value="1"/>
</dbReference>
<proteinExistence type="predicted"/>
<dbReference type="GeneTree" id="ENSGT00940000157475"/>
<evidence type="ECO:0000256" key="1">
    <source>
        <dbReference type="ARBA" id="ARBA00022737"/>
    </source>
</evidence>
<dbReference type="InterPro" id="IPR036770">
    <property type="entry name" value="Ankyrin_rpt-contain_sf"/>
</dbReference>
<feature type="compositionally biased region" description="Basic and acidic residues" evidence="5">
    <location>
        <begin position="1063"/>
        <end position="1084"/>
    </location>
</feature>
<dbReference type="PROSITE" id="PS50088">
    <property type="entry name" value="ANK_REPEAT"/>
    <property type="match status" value="2"/>
</dbReference>
<dbReference type="GO" id="GO:0003779">
    <property type="term" value="F:actin binding"/>
    <property type="evidence" value="ECO:0007669"/>
    <property type="project" value="InterPro"/>
</dbReference>
<feature type="repeat" description="ANK" evidence="3">
    <location>
        <begin position="98"/>
        <end position="130"/>
    </location>
</feature>
<evidence type="ECO:0000256" key="3">
    <source>
        <dbReference type="PROSITE-ProRule" id="PRU00023"/>
    </source>
</evidence>
<dbReference type="AlphaFoldDB" id="A0A3Q2PV32"/>
<keyword evidence="3" id="KW-0040">ANK repeat</keyword>
<dbReference type="Proteomes" id="UP000265000">
    <property type="component" value="Unplaced"/>
</dbReference>
<dbReference type="Pfam" id="PF12796">
    <property type="entry name" value="Ank_2"/>
    <property type="match status" value="1"/>
</dbReference>
<feature type="coiled-coil region" evidence="4">
    <location>
        <begin position="868"/>
        <end position="1056"/>
    </location>
</feature>
<dbReference type="SMART" id="SM00248">
    <property type="entry name" value="ANK"/>
    <property type="match status" value="2"/>
</dbReference>
<dbReference type="PANTHER" id="PTHR24129:SF1">
    <property type="entry name" value="UVEAL AUTOANTIGEN WITH COILED-COIL DOMAINS AND ANKYRIN REPEATS"/>
    <property type="match status" value="1"/>
</dbReference>
<evidence type="ECO:0000313" key="7">
    <source>
        <dbReference type="Proteomes" id="UP000265000"/>
    </source>
</evidence>
<evidence type="ECO:0000256" key="2">
    <source>
        <dbReference type="ARBA" id="ARBA00023054"/>
    </source>
</evidence>
<dbReference type="PROSITE" id="PS50297">
    <property type="entry name" value="ANK_REP_REGION"/>
    <property type="match status" value="1"/>
</dbReference>
<feature type="coiled-coil region" evidence="4">
    <location>
        <begin position="176"/>
        <end position="210"/>
    </location>
</feature>
<feature type="coiled-coil region" evidence="4">
    <location>
        <begin position="707"/>
        <end position="832"/>
    </location>
</feature>
<reference evidence="6" key="2">
    <citation type="submission" date="2025-09" db="UniProtKB">
        <authorList>
            <consortium name="Ensembl"/>
        </authorList>
    </citation>
    <scope>IDENTIFICATION</scope>
</reference>
<evidence type="ECO:0000256" key="5">
    <source>
        <dbReference type="SAM" id="MobiDB-lite"/>
    </source>
</evidence>
<dbReference type="InterPro" id="IPR042420">
    <property type="entry name" value="RAI14/UACA"/>
</dbReference>
<evidence type="ECO:0000313" key="6">
    <source>
        <dbReference type="Ensembl" id="ENSFHEP00000017069.1"/>
    </source>
</evidence>
<sequence length="1229" mass="140119">CCRLASRASLHLLNATSNYFILHFCADIYTHGSSGAKPAGLMGDCPSSVKLLCDHGASVNAADFDGRTPLILATQMCHPHICQLLLERGADLSARDKQKKTALISGCEFGCKDAVEVLLRSGADVKAVDKTGHDAYHYARLSNNQELIALIKNILDKATRGQHEGELHRSVCGEHNEYSERQNEALQEGLSQFQQEQKVMMDKVNMLQQQLNQRKYVCVYMSADCNHFALMCFFPPQMPQNPAVSRQVQRSQTATDRDFSEGEALRREVETIRRKLQSTEEEKARLQSALNQKNRECQELAQSRDTIQDRADQQVQELEDALQDVQARMLDSECKVKQLQAHVVVMKENLGGQATEELRAQLLDVKAKYEGASAEVGRVRNRLKQSEKALEEYKSSESQLATETERLSQELGALSAERDVLADALLKMEAHLKEAQTKQANTVPAEKFDNMKNLLSNAVDEKERQLAELREDYDRVLEEVAELHRRLDSPSSQGTSAEEHQRIVSALEEQNAALKRKLVDLTAKSQNLIEEVEESEEERDVLREQLDELSSRIENEFVPIKEHEEVQNNMVTALEELKDKLVEASERYGKAEAQLQQLQAEKATLQESVSSMEGGSQRSQKELNALRAHNADLMEKLELLKKSCEDGERERAELAAQQQALQRSVEEKFVPWERHEKVKMELSSAIEVVKAEKLKLETKEKERGEELKNVKEGKKRLEEQLDKVLSEMKRECVSVSEHRAVTDRLNAAVREAEQRASRASAQHALAQEEVLKLTQELEAQRKELDTLQEAIQSKFIPLTAAEEKETTYSSQVKALEQKLVEIEEKYHKERSAWESMKQEKEKLKVETESVQQRLDTALVSSERHKQVEEEFKAKFEAVAEKVAGLEQRLREATLQKAELQEQNAMCKTQIQSLQERLKSELTRIATYDAELTVLQDALRQAQDDCRRAREAQQEEAQRVAVLQKERQDQRREEASLLQQHRQAQEALEAELAELRTSLHEEEESNAQRAEDIRALQSELLQATQALEDVRHKEDQMNELKKEKQLLEEEAAGLSSKLLSSTKECQEARQEARQAREGESRARADVEAIQEKGRGIEREIRELKERYDQSLSTIGDLQKRIQTSAQQTEAKDKKITELLTDVERLKQALNGLSHLAYTSNTPNKRQTQQVDALQAQIKSLQQQLADAERQHREVVSIYRTHLLSAAQGHMDEDVQAALLQIIRMRQEFVC</sequence>
<reference evidence="6" key="1">
    <citation type="submission" date="2025-08" db="UniProtKB">
        <authorList>
            <consortium name="Ensembl"/>
        </authorList>
    </citation>
    <scope>IDENTIFICATION</scope>
</reference>
<dbReference type="SUPFAM" id="SSF48403">
    <property type="entry name" value="Ankyrin repeat"/>
    <property type="match status" value="1"/>
</dbReference>
<feature type="coiled-coil region" evidence="4">
    <location>
        <begin position="262"/>
        <end position="403"/>
    </location>
</feature>
<evidence type="ECO:0000256" key="4">
    <source>
        <dbReference type="SAM" id="Coils"/>
    </source>
</evidence>
<organism evidence="6 7">
    <name type="scientific">Fundulus heteroclitus</name>
    <name type="common">Killifish</name>
    <name type="synonym">Mummichog</name>
    <dbReference type="NCBI Taxonomy" id="8078"/>
    <lineage>
        <taxon>Eukaryota</taxon>
        <taxon>Metazoa</taxon>
        <taxon>Chordata</taxon>
        <taxon>Craniata</taxon>
        <taxon>Vertebrata</taxon>
        <taxon>Euteleostomi</taxon>
        <taxon>Actinopterygii</taxon>
        <taxon>Neopterygii</taxon>
        <taxon>Teleostei</taxon>
        <taxon>Neoteleostei</taxon>
        <taxon>Acanthomorphata</taxon>
        <taxon>Ovalentaria</taxon>
        <taxon>Atherinomorphae</taxon>
        <taxon>Cyprinodontiformes</taxon>
        <taxon>Fundulidae</taxon>
        <taxon>Fundulus</taxon>
    </lineage>
</organism>
<accession>A0A3Q2PV32</accession>
<dbReference type="Ensembl" id="ENSFHET00000033835.1">
    <property type="protein sequence ID" value="ENSFHEP00000017069.1"/>
    <property type="gene ID" value="ENSFHEG00000018817.1"/>
</dbReference>
<dbReference type="Gene3D" id="1.25.40.20">
    <property type="entry name" value="Ankyrin repeat-containing domain"/>
    <property type="match status" value="1"/>
</dbReference>
<feature type="coiled-coil region" evidence="4">
    <location>
        <begin position="1162"/>
        <end position="1196"/>
    </location>
</feature>
<feature type="coiled-coil region" evidence="4">
    <location>
        <begin position="1085"/>
        <end position="1119"/>
    </location>
</feature>
<keyword evidence="1" id="KW-0677">Repeat</keyword>
<keyword evidence="2 4" id="KW-0175">Coiled coil</keyword>
<keyword evidence="7" id="KW-1185">Reference proteome</keyword>